<name>A0A7V8V813_9BACT</name>
<sequence>MKRIQNRFNNLAAMAKQIESSRRIKTEQRTGGESWIRGQQPRTYTSTSYNMDWKGYRQWSASVELLLNQVFGENSPHVINFNKTNLNHEYQDFEVRYPVFLAAKDDYENGYIFDVRSLVSAKVFSDELEQAEELIKKKHTTAAAVIAGTVLETTIRELAQQHGVDLGSVNKMNSDLAKEGVYNDAMKDQVQAWYKIRNNAAHGKPDEFTDSQVEVMIQGIRNFVADQMK</sequence>
<accession>A0A7V8V813</accession>
<organism evidence="2 3">
    <name type="scientific">Bremerella alba</name>
    <dbReference type="NCBI Taxonomy" id="980252"/>
    <lineage>
        <taxon>Bacteria</taxon>
        <taxon>Pseudomonadati</taxon>
        <taxon>Planctomycetota</taxon>
        <taxon>Planctomycetia</taxon>
        <taxon>Pirellulales</taxon>
        <taxon>Pirellulaceae</taxon>
        <taxon>Bremerella</taxon>
    </lineage>
</organism>
<keyword evidence="3" id="KW-1185">Reference proteome</keyword>
<dbReference type="Pfam" id="PF13643">
    <property type="entry name" value="DUF4145"/>
    <property type="match status" value="1"/>
</dbReference>
<evidence type="ECO:0000259" key="1">
    <source>
        <dbReference type="Pfam" id="PF13643"/>
    </source>
</evidence>
<dbReference type="InterPro" id="IPR025285">
    <property type="entry name" value="DUF4145"/>
</dbReference>
<protein>
    <recommendedName>
        <fullName evidence="1">DUF4145 domain-containing protein</fullName>
    </recommendedName>
</protein>
<dbReference type="Proteomes" id="UP000551616">
    <property type="component" value="Unassembled WGS sequence"/>
</dbReference>
<gene>
    <name evidence="2" type="ORF">HOV93_38570</name>
</gene>
<dbReference type="EMBL" id="JABRWO010000011">
    <property type="protein sequence ID" value="MBA2116665.1"/>
    <property type="molecule type" value="Genomic_DNA"/>
</dbReference>
<evidence type="ECO:0000313" key="3">
    <source>
        <dbReference type="Proteomes" id="UP000551616"/>
    </source>
</evidence>
<dbReference type="RefSeq" id="WP_207398070.1">
    <property type="nucleotide sequence ID" value="NZ_JABRWO010000011.1"/>
</dbReference>
<feature type="domain" description="DUF4145" evidence="1">
    <location>
        <begin position="131"/>
        <end position="217"/>
    </location>
</feature>
<evidence type="ECO:0000313" key="2">
    <source>
        <dbReference type="EMBL" id="MBA2116665.1"/>
    </source>
</evidence>
<comment type="caution">
    <text evidence="2">The sequence shown here is derived from an EMBL/GenBank/DDBJ whole genome shotgun (WGS) entry which is preliminary data.</text>
</comment>
<reference evidence="2 3" key="1">
    <citation type="submission" date="2020-05" db="EMBL/GenBank/DDBJ databases">
        <title>Bremerella alba sp. nov., a novel planctomycete isolated from the surface of the macroalga Fucus spiralis.</title>
        <authorList>
            <person name="Godinho O."/>
            <person name="Botelho R."/>
            <person name="Albuquerque L."/>
            <person name="Wiegand S."/>
            <person name="Da Costa M.S."/>
            <person name="Lobo-Da-Cunha A."/>
            <person name="Jogler C."/>
            <person name="Lage O.M."/>
        </authorList>
    </citation>
    <scope>NUCLEOTIDE SEQUENCE [LARGE SCALE GENOMIC DNA]</scope>
    <source>
        <strain evidence="2 3">FF15</strain>
    </source>
</reference>
<proteinExistence type="predicted"/>
<dbReference type="AlphaFoldDB" id="A0A7V8V813"/>